<keyword evidence="1" id="KW-0472">Membrane</keyword>
<accession>A0A5J5E2E2</accession>
<sequence length="181" mass="20160">MNNRDPKRNLIIIVTVALIPVILLGAACLRTLMPARHTVAPIVVRNDRNQTVKPESDTTVNGQRIDVYRTDEACVLMAPLAVQAYVSDRDDRDRNLSDLFTEDAEGLQIPVERIRHDDAGSLGDGYVKVAINDDAAACVVETESGVIWEVYYADFDRDGYKASKIISHDRERAYVPDTDSL</sequence>
<keyword evidence="1" id="KW-1133">Transmembrane helix</keyword>
<evidence type="ECO:0000313" key="2">
    <source>
        <dbReference type="EMBL" id="KAA8823369.1"/>
    </source>
</evidence>
<dbReference type="RefSeq" id="WP_150335989.1">
    <property type="nucleotide sequence ID" value="NZ_RZUG01000025.1"/>
</dbReference>
<feature type="transmembrane region" description="Helical" evidence="1">
    <location>
        <begin position="12"/>
        <end position="33"/>
    </location>
</feature>
<comment type="caution">
    <text evidence="2">The sequence shown here is derived from an EMBL/GenBank/DDBJ whole genome shotgun (WGS) entry which is preliminary data.</text>
</comment>
<dbReference type="PROSITE" id="PS51257">
    <property type="entry name" value="PROKAR_LIPOPROTEIN"/>
    <property type="match status" value="1"/>
</dbReference>
<dbReference type="Proteomes" id="UP000326251">
    <property type="component" value="Unassembled WGS sequence"/>
</dbReference>
<reference evidence="2 3" key="1">
    <citation type="journal article" date="2019" name="Syst. Appl. Microbiol.">
        <title>Characterization of Bifidobacterium species in feaces of the Egyptian fruit bat: Description of B. vespertilionis sp. nov. and B. rousetti sp. nov.</title>
        <authorList>
            <person name="Modesto M."/>
            <person name="Satti M."/>
            <person name="Watanabe K."/>
            <person name="Puglisi E."/>
            <person name="Morelli L."/>
            <person name="Huang C.-H."/>
            <person name="Liou J.-S."/>
            <person name="Miyashita M."/>
            <person name="Tamura T."/>
            <person name="Saito S."/>
            <person name="Mori K."/>
            <person name="Huang L."/>
            <person name="Sciavilla P."/>
            <person name="Sandri C."/>
            <person name="Spiezio C."/>
            <person name="Vitali F."/>
            <person name="Cavalieri D."/>
            <person name="Perpetuini G."/>
            <person name="Tofalo R."/>
            <person name="Bonetti A."/>
            <person name="Arita M."/>
            <person name="Mattarelli P."/>
        </authorList>
    </citation>
    <scope>NUCLEOTIDE SEQUENCE [LARGE SCALE GENOMIC DNA]</scope>
    <source>
        <strain evidence="2 3">RST19</strain>
    </source>
</reference>
<dbReference type="EMBL" id="RZUG01000025">
    <property type="protein sequence ID" value="KAA8823369.1"/>
    <property type="molecule type" value="Genomic_DNA"/>
</dbReference>
<protein>
    <submittedName>
        <fullName evidence="2">Uncharacterized protein</fullName>
    </submittedName>
</protein>
<name>A0A5J5E2E2_9BIFI</name>
<evidence type="ECO:0000256" key="1">
    <source>
        <dbReference type="SAM" id="Phobius"/>
    </source>
</evidence>
<dbReference type="AlphaFoldDB" id="A0A5J5E2E2"/>
<proteinExistence type="predicted"/>
<organism evidence="2 3">
    <name type="scientific">Bifidobacterium reuteri</name>
    <dbReference type="NCBI Taxonomy" id="983706"/>
    <lineage>
        <taxon>Bacteria</taxon>
        <taxon>Bacillati</taxon>
        <taxon>Actinomycetota</taxon>
        <taxon>Actinomycetes</taxon>
        <taxon>Bifidobacteriales</taxon>
        <taxon>Bifidobacteriaceae</taxon>
        <taxon>Bifidobacterium</taxon>
    </lineage>
</organism>
<keyword evidence="1" id="KW-0812">Transmembrane</keyword>
<gene>
    <name evidence="2" type="ORF">EMO92_10105</name>
</gene>
<evidence type="ECO:0000313" key="3">
    <source>
        <dbReference type="Proteomes" id="UP000326251"/>
    </source>
</evidence>